<protein>
    <submittedName>
        <fullName evidence="2">Uncharacterized protein</fullName>
    </submittedName>
</protein>
<dbReference type="STRING" id="1121130.GCA_000519105_02330"/>
<dbReference type="GeneID" id="93098359"/>
<reference evidence="2 3" key="1">
    <citation type="submission" date="2018-08" db="EMBL/GenBank/DDBJ databases">
        <title>A genome reference for cultivated species of the human gut microbiota.</title>
        <authorList>
            <person name="Zou Y."/>
            <person name="Xue W."/>
            <person name="Luo G."/>
        </authorList>
    </citation>
    <scope>NUCLEOTIDE SEQUENCE [LARGE SCALE GENOMIC DNA]</scope>
    <source>
        <strain evidence="2 3">AF14-49</strain>
    </source>
</reference>
<dbReference type="Proteomes" id="UP000283589">
    <property type="component" value="Unassembled WGS sequence"/>
</dbReference>
<keyword evidence="4" id="KW-1185">Reference proteome</keyword>
<evidence type="ECO:0000313" key="4">
    <source>
        <dbReference type="Proteomes" id="UP000654720"/>
    </source>
</evidence>
<gene>
    <name evidence="2" type="ORF">DWW18_00445</name>
    <name evidence="1" type="ORF">I6J59_13810</name>
</gene>
<name>A0A412X6S5_9BACT</name>
<dbReference type="AlphaFoldDB" id="A0A412X6S5"/>
<evidence type="ECO:0000313" key="2">
    <source>
        <dbReference type="EMBL" id="RGV36702.1"/>
    </source>
</evidence>
<evidence type="ECO:0000313" key="3">
    <source>
        <dbReference type="Proteomes" id="UP000283589"/>
    </source>
</evidence>
<proteinExistence type="predicted"/>
<dbReference type="EMBL" id="CP069450">
    <property type="protein sequence ID" value="QRO48997.1"/>
    <property type="molecule type" value="Genomic_DNA"/>
</dbReference>
<dbReference type="Proteomes" id="UP000654720">
    <property type="component" value="Chromosome"/>
</dbReference>
<organism evidence="2 3">
    <name type="scientific">Butyricimonas virosa</name>
    <dbReference type="NCBI Taxonomy" id="544645"/>
    <lineage>
        <taxon>Bacteria</taxon>
        <taxon>Pseudomonadati</taxon>
        <taxon>Bacteroidota</taxon>
        <taxon>Bacteroidia</taxon>
        <taxon>Bacteroidales</taxon>
        <taxon>Odoribacteraceae</taxon>
        <taxon>Butyricimonas</taxon>
    </lineage>
</organism>
<dbReference type="RefSeq" id="WP_027201061.1">
    <property type="nucleotide sequence ID" value="NZ_CAJKXH010000013.1"/>
</dbReference>
<evidence type="ECO:0000313" key="1">
    <source>
        <dbReference type="EMBL" id="QRO48997.1"/>
    </source>
</evidence>
<dbReference type="EMBL" id="QRZA01000001">
    <property type="protein sequence ID" value="RGV36702.1"/>
    <property type="molecule type" value="Genomic_DNA"/>
</dbReference>
<accession>A0A412X6S5</accession>
<reference evidence="1 4" key="2">
    <citation type="submission" date="2021-02" db="EMBL/GenBank/DDBJ databases">
        <title>FDA dAtabase for Regulatory Grade micrObial Sequences (FDA-ARGOS): Supporting development and validation of Infectious Disease Dx tests.</title>
        <authorList>
            <person name="Carlson P."/>
            <person name="Fischbach M."/>
            <person name="Hastie J."/>
            <person name="Bilen M."/>
            <person name="Cheng A."/>
            <person name="Tallon L."/>
            <person name="Sadzewicz L."/>
            <person name="Zhao X."/>
            <person name="Boylan J."/>
            <person name="Ott S."/>
            <person name="Bowen H."/>
            <person name="Vavikolanu K."/>
            <person name="Mehta A."/>
            <person name="Aluvathingal J."/>
            <person name="Nadendla S."/>
            <person name="Yan Y."/>
            <person name="Sichtig H."/>
        </authorList>
    </citation>
    <scope>NUCLEOTIDE SEQUENCE [LARGE SCALE GENOMIC DNA]</scope>
    <source>
        <strain evidence="1 4">FDAARGOS_1229</strain>
    </source>
</reference>
<sequence>MKRLFFVYISIFIFSLLLIVNGLQTEENEDEIALPTQTEQLSESDEIAHCYDTLSRGLHLGSDEGIATSHGRRFGFNKTPKTNVYSHHNMQSGKNIPIKLSLAKKERHFIQYLTTRHSQGFYIYSLKVLLL</sequence>